<evidence type="ECO:0000313" key="2">
    <source>
        <dbReference type="Proteomes" id="UP000199109"/>
    </source>
</evidence>
<dbReference type="EMBL" id="FNAO01000003">
    <property type="protein sequence ID" value="SDE04002.1"/>
    <property type="molecule type" value="Genomic_DNA"/>
</dbReference>
<gene>
    <name evidence="1" type="ORF">SAMN05421636_10325</name>
</gene>
<accession>A0A1G6ZND1</accession>
<evidence type="ECO:0000313" key="1">
    <source>
        <dbReference type="EMBL" id="SDE04002.1"/>
    </source>
</evidence>
<name>A0A1G6ZND1_9FLAO</name>
<sequence length="37" mass="4474">MEKKSPDKIAGAWYKKSLCVLVYYFHIYRVQSFFTLL</sequence>
<protein>
    <submittedName>
        <fullName evidence="1">Uncharacterized protein</fullName>
    </submittedName>
</protein>
<keyword evidence="2" id="KW-1185">Reference proteome</keyword>
<dbReference type="Proteomes" id="UP000199109">
    <property type="component" value="Unassembled WGS sequence"/>
</dbReference>
<proteinExistence type="predicted"/>
<dbReference type="AlphaFoldDB" id="A0A1G6ZND1"/>
<reference evidence="1 2" key="1">
    <citation type="submission" date="2016-10" db="EMBL/GenBank/DDBJ databases">
        <authorList>
            <person name="de Groot N.N."/>
        </authorList>
    </citation>
    <scope>NUCLEOTIDE SEQUENCE [LARGE SCALE GENOMIC DNA]</scope>
    <source>
        <strain evidence="1 2">DSM 23421</strain>
    </source>
</reference>
<organism evidence="1 2">
    <name type="scientific">Pricia antarctica</name>
    <dbReference type="NCBI Taxonomy" id="641691"/>
    <lineage>
        <taxon>Bacteria</taxon>
        <taxon>Pseudomonadati</taxon>
        <taxon>Bacteroidota</taxon>
        <taxon>Flavobacteriia</taxon>
        <taxon>Flavobacteriales</taxon>
        <taxon>Flavobacteriaceae</taxon>
        <taxon>Pricia</taxon>
    </lineage>
</organism>